<dbReference type="GO" id="GO:0050660">
    <property type="term" value="F:flavin adenine dinucleotide binding"/>
    <property type="evidence" value="ECO:0007669"/>
    <property type="project" value="InterPro"/>
</dbReference>
<keyword evidence="7 13" id="KW-0560">Oxidoreductase</keyword>
<dbReference type="Gene3D" id="3.50.50.60">
    <property type="entry name" value="FAD/NAD(P)-binding domain"/>
    <property type="match status" value="2"/>
</dbReference>
<dbReference type="GeneID" id="16077383"/>
<dbReference type="PANTHER" id="PTHR42737:SF8">
    <property type="entry name" value="THIOREDOXIN-DISULFIDE REDUCTASE"/>
    <property type="match status" value="1"/>
</dbReference>
<dbReference type="OrthoDB" id="5956163at2759"/>
<evidence type="ECO:0000256" key="9">
    <source>
        <dbReference type="ARBA" id="ARBA00023284"/>
    </source>
</evidence>
<dbReference type="AlphaFoldDB" id="F2U1T4"/>
<feature type="active site" description="Proton acceptor" evidence="10">
    <location>
        <position position="470"/>
    </location>
</feature>
<evidence type="ECO:0000313" key="17">
    <source>
        <dbReference type="Proteomes" id="UP000007799"/>
    </source>
</evidence>
<feature type="disulfide bond" description="Redox-active" evidence="12">
    <location>
        <begin position="63"/>
        <end position="68"/>
    </location>
</feature>
<dbReference type="InterPro" id="IPR023753">
    <property type="entry name" value="FAD/NAD-binding_dom"/>
</dbReference>
<gene>
    <name evidence="16" type="ORF">PTSG_02301</name>
</gene>
<feature type="binding site" evidence="11">
    <location>
        <begin position="200"/>
        <end position="207"/>
    </location>
    <ligand>
        <name>NAD(+)</name>
        <dbReference type="ChEBI" id="CHEBI:57540"/>
    </ligand>
</feature>
<dbReference type="FunCoup" id="F2U1T4">
    <property type="interactions" value="1356"/>
</dbReference>
<dbReference type="PROSITE" id="PS00076">
    <property type="entry name" value="PYRIDINE_REDOX_1"/>
    <property type="match status" value="1"/>
</dbReference>
<accession>F2U1T4</accession>
<keyword evidence="4 11" id="KW-0274">FAD</keyword>
<dbReference type="SUPFAM" id="SSF55424">
    <property type="entry name" value="FAD/NAD-linked reductases, dimerisation (C-terminal) domain"/>
    <property type="match status" value="1"/>
</dbReference>
<evidence type="ECO:0000256" key="2">
    <source>
        <dbReference type="ARBA" id="ARBA00012610"/>
    </source>
</evidence>
<comment type="cofactor">
    <cofactor evidence="11">
        <name>FAD</name>
        <dbReference type="ChEBI" id="CHEBI:57692"/>
    </cofactor>
    <text evidence="11">Binds 1 FAD per subunit.</text>
</comment>
<dbReference type="OMA" id="NYHKLAD"/>
<dbReference type="InterPro" id="IPR006338">
    <property type="entry name" value="Thioredoxin/glutathione_Rdtase"/>
</dbReference>
<dbReference type="FunFam" id="3.30.390.30:FF:000004">
    <property type="entry name" value="Thioredoxin reductase 1, cytoplasmic"/>
    <property type="match status" value="1"/>
</dbReference>
<dbReference type="GO" id="GO:0004362">
    <property type="term" value="F:glutathione-disulfide reductase (NADPH) activity"/>
    <property type="evidence" value="ECO:0007669"/>
    <property type="project" value="TreeGrafter"/>
</dbReference>
<dbReference type="EC" id="1.8.1.9" evidence="2"/>
<dbReference type="InterPro" id="IPR016156">
    <property type="entry name" value="FAD/NAD-linked_Rdtase_dimer_sf"/>
</dbReference>
<dbReference type="GO" id="GO:0005829">
    <property type="term" value="C:cytosol"/>
    <property type="evidence" value="ECO:0007669"/>
    <property type="project" value="TreeGrafter"/>
</dbReference>
<evidence type="ECO:0000256" key="12">
    <source>
        <dbReference type="PIRSR" id="PIRSR000350-4"/>
    </source>
</evidence>
<dbReference type="InterPro" id="IPR004099">
    <property type="entry name" value="Pyr_nucl-diS_OxRdtase_dimer"/>
</dbReference>
<evidence type="ECO:0000256" key="7">
    <source>
        <dbReference type="ARBA" id="ARBA00023002"/>
    </source>
</evidence>
<dbReference type="Pfam" id="PF07992">
    <property type="entry name" value="Pyr_redox_2"/>
    <property type="match status" value="1"/>
</dbReference>
<evidence type="ECO:0000313" key="16">
    <source>
        <dbReference type="EMBL" id="EGD81586.1"/>
    </source>
</evidence>
<keyword evidence="11" id="KW-0547">Nucleotide-binding</keyword>
<feature type="domain" description="FAD/NAD(P)-binding" evidence="15">
    <location>
        <begin position="17"/>
        <end position="348"/>
    </location>
</feature>
<feature type="binding site" evidence="11">
    <location>
        <position position="136"/>
    </location>
    <ligand>
        <name>FAD</name>
        <dbReference type="ChEBI" id="CHEBI:57692"/>
    </ligand>
</feature>
<feature type="binding site" evidence="11">
    <location>
        <position position="332"/>
    </location>
    <ligand>
        <name>FAD</name>
        <dbReference type="ChEBI" id="CHEBI:57692"/>
    </ligand>
</feature>
<keyword evidence="11" id="KW-0520">NAD</keyword>
<dbReference type="Proteomes" id="UP000007799">
    <property type="component" value="Unassembled WGS sequence"/>
</dbReference>
<dbReference type="Pfam" id="PF02852">
    <property type="entry name" value="Pyr_redox_dim"/>
    <property type="match status" value="1"/>
</dbReference>
<keyword evidence="6" id="KW-0712">Selenocysteine</keyword>
<keyword evidence="3 13" id="KW-0285">Flavoprotein</keyword>
<dbReference type="EMBL" id="GL832959">
    <property type="protein sequence ID" value="EGD81586.1"/>
    <property type="molecule type" value="Genomic_DNA"/>
</dbReference>
<dbReference type="PIRSF" id="PIRSF000350">
    <property type="entry name" value="Mercury_reductase_MerA"/>
    <property type="match status" value="1"/>
</dbReference>
<organism evidence="16 17">
    <name type="scientific">Salpingoeca rosetta (strain ATCC 50818 / BSB-021)</name>
    <dbReference type="NCBI Taxonomy" id="946362"/>
    <lineage>
        <taxon>Eukaryota</taxon>
        <taxon>Choanoflagellata</taxon>
        <taxon>Craspedida</taxon>
        <taxon>Salpingoecidae</taxon>
        <taxon>Salpingoeca</taxon>
    </lineage>
</organism>
<dbReference type="InterPro" id="IPR001100">
    <property type="entry name" value="Pyr_nuc-diS_OxRdtase"/>
</dbReference>
<evidence type="ECO:0000259" key="15">
    <source>
        <dbReference type="Pfam" id="PF07992"/>
    </source>
</evidence>
<keyword evidence="5" id="KW-0521">NADP</keyword>
<dbReference type="FunFam" id="3.50.50.60:FF:000190">
    <property type="entry name" value="Thioredoxin reductase"/>
    <property type="match status" value="1"/>
</dbReference>
<protein>
    <recommendedName>
        <fullName evidence="2">thioredoxin-disulfide reductase (NADPH)</fullName>
        <ecNumber evidence="2">1.8.1.9</ecNumber>
    </recommendedName>
</protein>
<dbReference type="PANTHER" id="PTHR42737">
    <property type="entry name" value="GLUTATHIONE REDUCTASE"/>
    <property type="match status" value="1"/>
</dbReference>
<dbReference type="GO" id="GO:0034599">
    <property type="term" value="P:cellular response to oxidative stress"/>
    <property type="evidence" value="ECO:0007669"/>
    <property type="project" value="TreeGrafter"/>
</dbReference>
<evidence type="ECO:0000256" key="6">
    <source>
        <dbReference type="ARBA" id="ARBA00022933"/>
    </source>
</evidence>
<keyword evidence="17" id="KW-1185">Reference proteome</keyword>
<keyword evidence="8" id="KW-1015">Disulfide bond</keyword>
<dbReference type="GO" id="GO:0005739">
    <property type="term" value="C:mitochondrion"/>
    <property type="evidence" value="ECO:0007669"/>
    <property type="project" value="TreeGrafter"/>
</dbReference>
<keyword evidence="9 13" id="KW-0676">Redox-active center</keyword>
<dbReference type="NCBIfam" id="TIGR01438">
    <property type="entry name" value="TGR"/>
    <property type="match status" value="1"/>
</dbReference>
<name>F2U1T4_SALR5</name>
<dbReference type="KEGG" id="sre:PTSG_02301"/>
<dbReference type="InterPro" id="IPR046952">
    <property type="entry name" value="GSHR/TRXR-like"/>
</dbReference>
<reference evidence="16" key="1">
    <citation type="submission" date="2009-08" db="EMBL/GenBank/DDBJ databases">
        <title>Annotation of Salpingoeca rosetta.</title>
        <authorList>
            <consortium name="The Broad Institute Genome Sequencing Platform"/>
            <person name="Russ C."/>
            <person name="Cuomo C."/>
            <person name="Burger G."/>
            <person name="Gray M.W."/>
            <person name="Holland P.W.H."/>
            <person name="King N."/>
            <person name="Lang F.B.F."/>
            <person name="Roger A.J."/>
            <person name="Ruiz-Trillo I."/>
            <person name="Young S.K."/>
            <person name="Zeng Q."/>
            <person name="Gargeya S."/>
            <person name="Alvarado L."/>
            <person name="Berlin A."/>
            <person name="Chapman S.B."/>
            <person name="Chen Z."/>
            <person name="Freedman E."/>
            <person name="Gellesch M."/>
            <person name="Goldberg J."/>
            <person name="Griggs A."/>
            <person name="Gujja S."/>
            <person name="Heilman E."/>
            <person name="Heiman D."/>
            <person name="Howarth C."/>
            <person name="Mehta T."/>
            <person name="Neiman D."/>
            <person name="Pearson M."/>
            <person name="Roberts A."/>
            <person name="Saif S."/>
            <person name="Shea T."/>
            <person name="Shenoy N."/>
            <person name="Sisk P."/>
            <person name="Stolte C."/>
            <person name="Sykes S."/>
            <person name="White J."/>
            <person name="Yandava C."/>
            <person name="Haas B."/>
            <person name="Nusbaum C."/>
            <person name="Birren B."/>
        </authorList>
    </citation>
    <scope>NUCLEOTIDE SEQUENCE</scope>
    <source>
        <strain evidence="16">ATCC 50818</strain>
    </source>
</reference>
<evidence type="ECO:0000256" key="1">
    <source>
        <dbReference type="ARBA" id="ARBA00007532"/>
    </source>
</evidence>
<dbReference type="GO" id="GO:0004791">
    <property type="term" value="F:thioredoxin-disulfide reductase (NADPH) activity"/>
    <property type="evidence" value="ECO:0007669"/>
    <property type="project" value="UniProtKB-EC"/>
</dbReference>
<dbReference type="Gene3D" id="3.30.390.30">
    <property type="match status" value="1"/>
</dbReference>
<dbReference type="PRINTS" id="PR00411">
    <property type="entry name" value="PNDRDTASEI"/>
</dbReference>
<evidence type="ECO:0000259" key="14">
    <source>
        <dbReference type="Pfam" id="PF02852"/>
    </source>
</evidence>
<evidence type="ECO:0000256" key="8">
    <source>
        <dbReference type="ARBA" id="ARBA00023157"/>
    </source>
</evidence>
<dbReference type="SUPFAM" id="SSF51905">
    <property type="entry name" value="FAD/NAD(P)-binding domain"/>
    <property type="match status" value="1"/>
</dbReference>
<evidence type="ECO:0000256" key="5">
    <source>
        <dbReference type="ARBA" id="ARBA00022857"/>
    </source>
</evidence>
<dbReference type="InterPro" id="IPR012999">
    <property type="entry name" value="Pyr_OxRdtase_I_AS"/>
</dbReference>
<evidence type="ECO:0000256" key="13">
    <source>
        <dbReference type="RuleBase" id="RU003691"/>
    </source>
</evidence>
<feature type="binding site" evidence="11">
    <location>
        <position position="290"/>
    </location>
    <ligand>
        <name>NAD(+)</name>
        <dbReference type="ChEBI" id="CHEBI:57540"/>
    </ligand>
</feature>
<evidence type="ECO:0000256" key="10">
    <source>
        <dbReference type="PIRSR" id="PIRSR000350-2"/>
    </source>
</evidence>
<evidence type="ECO:0000256" key="4">
    <source>
        <dbReference type="ARBA" id="ARBA00022827"/>
    </source>
</evidence>
<dbReference type="RefSeq" id="XP_004996790.1">
    <property type="nucleotide sequence ID" value="XM_004996733.1"/>
</dbReference>
<proteinExistence type="inferred from homology"/>
<feature type="domain" description="Pyridine nucleotide-disulphide oxidoreductase dimerisation" evidence="14">
    <location>
        <begin position="370"/>
        <end position="479"/>
    </location>
</feature>
<comment type="similarity">
    <text evidence="1 13">Belongs to the class-I pyridine nucleotide-disulfide oxidoreductase family.</text>
</comment>
<dbReference type="eggNOG" id="KOG4716">
    <property type="taxonomic scope" value="Eukaryota"/>
</dbReference>
<feature type="binding site" evidence="11">
    <location>
        <position position="72"/>
    </location>
    <ligand>
        <name>FAD</name>
        <dbReference type="ChEBI" id="CHEBI:57692"/>
    </ligand>
</feature>
<dbReference type="InterPro" id="IPR036188">
    <property type="entry name" value="FAD/NAD-bd_sf"/>
</dbReference>
<evidence type="ECO:0000256" key="3">
    <source>
        <dbReference type="ARBA" id="ARBA00022630"/>
    </source>
</evidence>
<dbReference type="GO" id="GO:0006749">
    <property type="term" value="P:glutathione metabolic process"/>
    <property type="evidence" value="ECO:0007669"/>
    <property type="project" value="TreeGrafter"/>
</dbReference>
<dbReference type="InParanoid" id="F2U1T4"/>
<evidence type="ECO:0000256" key="11">
    <source>
        <dbReference type="PIRSR" id="PIRSR000350-3"/>
    </source>
</evidence>
<dbReference type="GO" id="GO:0045454">
    <property type="term" value="P:cell redox homeostasis"/>
    <property type="evidence" value="ECO:0007669"/>
    <property type="project" value="InterPro"/>
</dbReference>
<sequence length="495" mass="53598">MDTGADVATPATDTFDYDLVVIGGGSGGLACSKRAASHGAKVAVLDFVTPSPHGTTWGLGGTCVNVGCIPKKLMHQAALLGHAIEDAKSFGWEVERPEKPKWETLVAEVNNHIRSLNWGYRVSLRDNNVDYKNARGSLVDAHTLKLVNKRGEESTLTTKNVVLAMGGRPRYPDIPGAEHGITSDDLFWMEREPGKTLVVGASYVALECAGFLASFGYDTTVMVRSILLRGFDSESAEKIGDYMARHGTKFIRPAVPSKVEKLDNGKLRVSFTHTGVEKTEDFDTVLWAIGREPLTKDIGLQSVGVKLDEKTGKIVHNESDQTTVSNIYAIGDILQGKPELTPVAIQAGNLLADRLFAGATKLMDYRNVCTAVFTPLEYGSCGYSEDEAIAEFGVDDIEVYHQSFTPLEWTVPHREENACYTKLVCLKSEKERVIGFHFLGPNAGEVAQGFGIALQLKATKEQVDNLVGIHPTVAETFTTLTVTKSSGLDAAQAGC</sequence>
<dbReference type="PRINTS" id="PR00368">
    <property type="entry name" value="FADPNR"/>
</dbReference>
<dbReference type="STRING" id="946362.F2U1T4"/>